<accession>A0AAV6HDW6</accession>
<evidence type="ECO:0000313" key="10">
    <source>
        <dbReference type="Proteomes" id="UP000823561"/>
    </source>
</evidence>
<keyword evidence="6" id="KW-0539">Nucleus</keyword>
<dbReference type="EMBL" id="JADWDJ010000001">
    <property type="protein sequence ID" value="KAG5285555.1"/>
    <property type="molecule type" value="Genomic_DNA"/>
</dbReference>
<feature type="compositionally biased region" description="Polar residues" evidence="8">
    <location>
        <begin position="1"/>
        <end position="11"/>
    </location>
</feature>
<comment type="similarity">
    <text evidence="3">Belongs to the CENP-L/IML3 family.</text>
</comment>
<gene>
    <name evidence="9" type="ORF">AALO_G00004740</name>
</gene>
<evidence type="ECO:0000256" key="6">
    <source>
        <dbReference type="ARBA" id="ARBA00023242"/>
    </source>
</evidence>
<dbReference type="InterPro" id="IPR025204">
    <property type="entry name" value="CENP-L"/>
</dbReference>
<reference evidence="9 10" key="1">
    <citation type="submission" date="2020-10" db="EMBL/GenBank/DDBJ databases">
        <title>Chromosome-scale genome assembly of the Allis shad, Alosa alosa.</title>
        <authorList>
            <person name="Margot Z."/>
            <person name="Christophe K."/>
            <person name="Cabau C."/>
            <person name="Louis A."/>
            <person name="Berthelot C."/>
            <person name="Parey E."/>
            <person name="Roest Crollius H."/>
            <person name="Montfort J."/>
            <person name="Robinson-Rechavi M."/>
            <person name="Bucao C."/>
            <person name="Bouchez O."/>
            <person name="Gislard M."/>
            <person name="Lluch J."/>
            <person name="Milhes M."/>
            <person name="Lampietro C."/>
            <person name="Lopez Roques C."/>
            <person name="Donnadieu C."/>
            <person name="Braasch I."/>
            <person name="Desvignes T."/>
            <person name="Postlethwait J."/>
            <person name="Bobe J."/>
            <person name="Guiguen Y."/>
        </authorList>
    </citation>
    <scope>NUCLEOTIDE SEQUENCE [LARGE SCALE GENOMIC DNA]</scope>
    <source>
        <strain evidence="9">M-15738</strain>
        <tissue evidence="9">Blood</tissue>
    </source>
</reference>
<keyword evidence="10" id="KW-1185">Reference proteome</keyword>
<feature type="region of interest" description="Disordered" evidence="8">
    <location>
        <begin position="1"/>
        <end position="23"/>
    </location>
</feature>
<protein>
    <recommendedName>
        <fullName evidence="4">Centromere protein L</fullName>
    </recommendedName>
</protein>
<evidence type="ECO:0000256" key="4">
    <source>
        <dbReference type="ARBA" id="ARBA00016380"/>
    </source>
</evidence>
<dbReference type="GO" id="GO:0000775">
    <property type="term" value="C:chromosome, centromeric region"/>
    <property type="evidence" value="ECO:0007669"/>
    <property type="project" value="UniProtKB-SubCell"/>
</dbReference>
<sequence>MDRRSAVNTSVTHHTTHRRSKSYGRTFDATSRFCYTPGQLTITRIPTSREAAKAHKITEKVDPEQVALLVKNEWKLSYVTPLYQFRYTLLNVYAKHLSAFLVAEKQQGTAVEVGLETGFKVTFSTVLGMVETKDDAETVFIQIHSKPVFASAGDTPRVVWSGWLTCINGDPEYLQSLPPEFVSLPLFCTSGTESLTFLVKLWFERTFDCSFGSLSLDPNDLQWLAALWTGCHSDNNIRSLKLAWTLPAQPPLDVSLTVNGQDAWDLWEKVRPGDRADDSVSIEEVKCFITGIESHFFRHFKIHLSAGVLKKVSTALGSVHLDGKIKITCSDYMITVMTLLTECAILKMPTI</sequence>
<dbReference type="Pfam" id="PF13092">
    <property type="entry name" value="CENP-L"/>
    <property type="match status" value="1"/>
</dbReference>
<organism evidence="9 10">
    <name type="scientific">Alosa alosa</name>
    <name type="common">allis shad</name>
    <dbReference type="NCBI Taxonomy" id="278164"/>
    <lineage>
        <taxon>Eukaryota</taxon>
        <taxon>Metazoa</taxon>
        <taxon>Chordata</taxon>
        <taxon>Craniata</taxon>
        <taxon>Vertebrata</taxon>
        <taxon>Euteleostomi</taxon>
        <taxon>Actinopterygii</taxon>
        <taxon>Neopterygii</taxon>
        <taxon>Teleostei</taxon>
        <taxon>Clupei</taxon>
        <taxon>Clupeiformes</taxon>
        <taxon>Clupeoidei</taxon>
        <taxon>Clupeidae</taxon>
        <taxon>Alosa</taxon>
    </lineage>
</organism>
<comment type="caution">
    <text evidence="9">The sequence shown here is derived from an EMBL/GenBank/DDBJ whole genome shotgun (WGS) entry which is preliminary data.</text>
</comment>
<evidence type="ECO:0000256" key="7">
    <source>
        <dbReference type="ARBA" id="ARBA00023328"/>
    </source>
</evidence>
<evidence type="ECO:0000256" key="5">
    <source>
        <dbReference type="ARBA" id="ARBA00022454"/>
    </source>
</evidence>
<proteinExistence type="inferred from homology"/>
<dbReference type="Proteomes" id="UP000823561">
    <property type="component" value="Chromosome 1"/>
</dbReference>
<dbReference type="GO" id="GO:0005634">
    <property type="term" value="C:nucleus"/>
    <property type="evidence" value="ECO:0007669"/>
    <property type="project" value="UniProtKB-SubCell"/>
</dbReference>
<dbReference type="PANTHER" id="PTHR31740">
    <property type="entry name" value="CENTROMERE PROTEIN L"/>
    <property type="match status" value="1"/>
</dbReference>
<evidence type="ECO:0000313" key="9">
    <source>
        <dbReference type="EMBL" id="KAG5285555.1"/>
    </source>
</evidence>
<evidence type="ECO:0000256" key="3">
    <source>
        <dbReference type="ARBA" id="ARBA00011060"/>
    </source>
</evidence>
<evidence type="ECO:0000256" key="1">
    <source>
        <dbReference type="ARBA" id="ARBA00004123"/>
    </source>
</evidence>
<keyword evidence="7" id="KW-0137">Centromere</keyword>
<dbReference type="PANTHER" id="PTHR31740:SF2">
    <property type="entry name" value="CENTROMERE PROTEIN L"/>
    <property type="match status" value="1"/>
</dbReference>
<dbReference type="AlphaFoldDB" id="A0AAV6HDW6"/>
<keyword evidence="5" id="KW-0158">Chromosome</keyword>
<name>A0AAV6HDW6_9TELE</name>
<comment type="subcellular location">
    <subcellularLocation>
        <location evidence="2">Chromosome</location>
        <location evidence="2">Centromere</location>
    </subcellularLocation>
    <subcellularLocation>
        <location evidence="1">Nucleus</location>
    </subcellularLocation>
</comment>
<evidence type="ECO:0000256" key="8">
    <source>
        <dbReference type="SAM" id="MobiDB-lite"/>
    </source>
</evidence>
<evidence type="ECO:0000256" key="2">
    <source>
        <dbReference type="ARBA" id="ARBA00004584"/>
    </source>
</evidence>